<dbReference type="PANTHER" id="PTHR24240">
    <property type="entry name" value="OPSIN"/>
    <property type="match status" value="1"/>
</dbReference>
<dbReference type="PROSITE" id="PS00237">
    <property type="entry name" value="G_PROTEIN_RECEP_F1_1"/>
    <property type="match status" value="1"/>
</dbReference>
<evidence type="ECO:0000313" key="13">
    <source>
        <dbReference type="EMBL" id="CAL4080306.1"/>
    </source>
</evidence>
<evidence type="ECO:0000256" key="5">
    <source>
        <dbReference type="ARBA" id="ARBA00023040"/>
    </source>
</evidence>
<dbReference type="AlphaFoldDB" id="A0AAV2QDI6"/>
<comment type="subcellular location">
    <subcellularLocation>
        <location evidence="1">Membrane</location>
        <topology evidence="1">Multi-pass membrane protein</topology>
    </subcellularLocation>
</comment>
<reference evidence="13 14" key="1">
    <citation type="submission" date="2024-05" db="EMBL/GenBank/DDBJ databases">
        <authorList>
            <person name="Wallberg A."/>
        </authorList>
    </citation>
    <scope>NUCLEOTIDE SEQUENCE [LARGE SCALE GENOMIC DNA]</scope>
</reference>
<evidence type="ECO:0000256" key="9">
    <source>
        <dbReference type="ARBA" id="ARBA00023305"/>
    </source>
</evidence>
<dbReference type="GO" id="GO:0007601">
    <property type="term" value="P:visual perception"/>
    <property type="evidence" value="ECO:0007669"/>
    <property type="project" value="UniProtKB-KW"/>
</dbReference>
<gene>
    <name evidence="13" type="ORF">MNOR_LOCUS11237</name>
</gene>
<feature type="transmembrane region" description="Helical" evidence="11">
    <location>
        <begin position="172"/>
        <end position="190"/>
    </location>
</feature>
<keyword evidence="14" id="KW-1185">Reference proteome</keyword>
<keyword evidence="8 10" id="KW-0807">Transducer</keyword>
<dbReference type="InterPro" id="IPR050125">
    <property type="entry name" value="GPCR_opsins"/>
</dbReference>
<keyword evidence="3 10" id="KW-0812">Transmembrane</keyword>
<keyword evidence="7 10" id="KW-0675">Receptor</keyword>
<dbReference type="GO" id="GO:0016020">
    <property type="term" value="C:membrane"/>
    <property type="evidence" value="ECO:0007669"/>
    <property type="project" value="UniProtKB-SubCell"/>
</dbReference>
<evidence type="ECO:0000256" key="11">
    <source>
        <dbReference type="SAM" id="Phobius"/>
    </source>
</evidence>
<keyword evidence="9" id="KW-0844">Vision</keyword>
<feature type="transmembrane region" description="Helical" evidence="11">
    <location>
        <begin position="32"/>
        <end position="57"/>
    </location>
</feature>
<evidence type="ECO:0000256" key="6">
    <source>
        <dbReference type="ARBA" id="ARBA00023136"/>
    </source>
</evidence>
<dbReference type="GO" id="GO:0004930">
    <property type="term" value="F:G protein-coupled receptor activity"/>
    <property type="evidence" value="ECO:0007669"/>
    <property type="project" value="UniProtKB-KW"/>
</dbReference>
<accession>A0AAV2QDI6</accession>
<feature type="non-terminal residue" evidence="13">
    <location>
        <position position="257"/>
    </location>
</feature>
<comment type="similarity">
    <text evidence="2 10">Belongs to the G-protein coupled receptor 1 family.</text>
</comment>
<protein>
    <recommendedName>
        <fullName evidence="12">G-protein coupled receptors family 1 profile domain-containing protein</fullName>
    </recommendedName>
</protein>
<evidence type="ECO:0000259" key="12">
    <source>
        <dbReference type="PROSITE" id="PS50262"/>
    </source>
</evidence>
<feature type="transmembrane region" description="Helical" evidence="11">
    <location>
        <begin position="227"/>
        <end position="247"/>
    </location>
</feature>
<evidence type="ECO:0000256" key="7">
    <source>
        <dbReference type="ARBA" id="ARBA00023170"/>
    </source>
</evidence>
<evidence type="ECO:0000256" key="3">
    <source>
        <dbReference type="ARBA" id="ARBA00022692"/>
    </source>
</evidence>
<evidence type="ECO:0000256" key="1">
    <source>
        <dbReference type="ARBA" id="ARBA00004141"/>
    </source>
</evidence>
<dbReference type="PROSITE" id="PS50262">
    <property type="entry name" value="G_PROTEIN_RECEP_F1_2"/>
    <property type="match status" value="1"/>
</dbReference>
<organism evidence="13 14">
    <name type="scientific">Meganyctiphanes norvegica</name>
    <name type="common">Northern krill</name>
    <name type="synonym">Thysanopoda norvegica</name>
    <dbReference type="NCBI Taxonomy" id="48144"/>
    <lineage>
        <taxon>Eukaryota</taxon>
        <taxon>Metazoa</taxon>
        <taxon>Ecdysozoa</taxon>
        <taxon>Arthropoda</taxon>
        <taxon>Crustacea</taxon>
        <taxon>Multicrustacea</taxon>
        <taxon>Malacostraca</taxon>
        <taxon>Eumalacostraca</taxon>
        <taxon>Eucarida</taxon>
        <taxon>Euphausiacea</taxon>
        <taxon>Euphausiidae</taxon>
        <taxon>Meganyctiphanes</taxon>
    </lineage>
</organism>
<dbReference type="PRINTS" id="PR00237">
    <property type="entry name" value="GPCRRHODOPSN"/>
</dbReference>
<dbReference type="SUPFAM" id="SSF81321">
    <property type="entry name" value="Family A G protein-coupled receptor-like"/>
    <property type="match status" value="1"/>
</dbReference>
<keyword evidence="4 11" id="KW-1133">Transmembrane helix</keyword>
<dbReference type="CDD" id="cd00637">
    <property type="entry name" value="7tm_classA_rhodopsin-like"/>
    <property type="match status" value="1"/>
</dbReference>
<keyword evidence="9" id="KW-0716">Sensory transduction</keyword>
<evidence type="ECO:0000256" key="4">
    <source>
        <dbReference type="ARBA" id="ARBA00022989"/>
    </source>
</evidence>
<keyword evidence="5 10" id="KW-0297">G-protein coupled receptor</keyword>
<keyword evidence="6 11" id="KW-0472">Membrane</keyword>
<dbReference type="EMBL" id="CAXKWB010005877">
    <property type="protein sequence ID" value="CAL4080306.1"/>
    <property type="molecule type" value="Genomic_DNA"/>
</dbReference>
<evidence type="ECO:0000256" key="2">
    <source>
        <dbReference type="ARBA" id="ARBA00010663"/>
    </source>
</evidence>
<dbReference type="InterPro" id="IPR017452">
    <property type="entry name" value="GPCR_Rhodpsn_7TM"/>
</dbReference>
<feature type="transmembrane region" description="Helical" evidence="11">
    <location>
        <begin position="132"/>
        <end position="151"/>
    </location>
</feature>
<proteinExistence type="inferred from homology"/>
<evidence type="ECO:0000256" key="10">
    <source>
        <dbReference type="RuleBase" id="RU000688"/>
    </source>
</evidence>
<comment type="caution">
    <text evidence="13">The sequence shown here is derived from an EMBL/GenBank/DDBJ whole genome shotgun (WGS) entry which is preliminary data.</text>
</comment>
<dbReference type="Proteomes" id="UP001497623">
    <property type="component" value="Unassembled WGS sequence"/>
</dbReference>
<evidence type="ECO:0000256" key="8">
    <source>
        <dbReference type="ARBA" id="ARBA00023224"/>
    </source>
</evidence>
<dbReference type="Gene3D" id="1.20.1070.10">
    <property type="entry name" value="Rhodopsin 7-helix transmembrane proteins"/>
    <property type="match status" value="1"/>
</dbReference>
<evidence type="ECO:0000313" key="14">
    <source>
        <dbReference type="Proteomes" id="UP001497623"/>
    </source>
</evidence>
<name>A0AAV2QDI6_MEGNR</name>
<sequence>MNTPQYYSSAFGINTTDQAQLNVEVASTGFSVLGMVVTFLICLVGSLGNSLTMCTIIHQCWLPKRMRSIPKLTANMVLIFNLALADFLYCAAALPPVFATYYCNYKNMNCLWLSASMDDTITLCKVSAFFRYYIAICEWTTLGLMAVERCIAIYSFRHKLHHNRLFTPNKTVVMCLFLWLISLIELANLFNNNYDYNEETCICDYKPKTSPNSTCTNGLLNLTSPRVVFYVCSLIPCIFIPIGYFMIFHQIHLSEQQ</sequence>
<feature type="transmembrane region" description="Helical" evidence="11">
    <location>
        <begin position="78"/>
        <end position="98"/>
    </location>
</feature>
<dbReference type="InterPro" id="IPR000276">
    <property type="entry name" value="GPCR_Rhodpsn"/>
</dbReference>
<dbReference type="Pfam" id="PF00001">
    <property type="entry name" value="7tm_1"/>
    <property type="match status" value="1"/>
</dbReference>
<feature type="domain" description="G-protein coupled receptors family 1 profile" evidence="12">
    <location>
        <begin position="48"/>
        <end position="257"/>
    </location>
</feature>